<dbReference type="InterPro" id="IPR000524">
    <property type="entry name" value="Tscrpt_reg_HTH_GntR"/>
</dbReference>
<evidence type="ECO:0000256" key="4">
    <source>
        <dbReference type="SAM" id="MobiDB-lite"/>
    </source>
</evidence>
<dbReference type="SMART" id="SM00895">
    <property type="entry name" value="FCD"/>
    <property type="match status" value="1"/>
</dbReference>
<dbReference type="CDD" id="cd07377">
    <property type="entry name" value="WHTH_GntR"/>
    <property type="match status" value="1"/>
</dbReference>
<dbReference type="InterPro" id="IPR036388">
    <property type="entry name" value="WH-like_DNA-bd_sf"/>
</dbReference>
<dbReference type="Proteomes" id="UP000695264">
    <property type="component" value="Unassembled WGS sequence"/>
</dbReference>
<evidence type="ECO:0000313" key="7">
    <source>
        <dbReference type="Proteomes" id="UP000695264"/>
    </source>
</evidence>
<proteinExistence type="predicted"/>
<dbReference type="InterPro" id="IPR036390">
    <property type="entry name" value="WH_DNA-bd_sf"/>
</dbReference>
<reference evidence="6 7" key="1">
    <citation type="submission" date="2020-03" db="EMBL/GenBank/DDBJ databases">
        <title>WGS of actinomycetes isolated from Thailand.</title>
        <authorList>
            <person name="Thawai C."/>
        </authorList>
    </citation>
    <scope>NUCLEOTIDE SEQUENCE [LARGE SCALE GENOMIC DNA]</scope>
    <source>
        <strain evidence="6 7">PLAI 1-29</strain>
    </source>
</reference>
<gene>
    <name evidence="6" type="ORF">HCK00_24010</name>
</gene>
<dbReference type="InterPro" id="IPR011711">
    <property type="entry name" value="GntR_C"/>
</dbReference>
<organism evidence="6 7">
    <name type="scientific">Streptomyces zingiberis</name>
    <dbReference type="NCBI Taxonomy" id="2053010"/>
    <lineage>
        <taxon>Bacteria</taxon>
        <taxon>Bacillati</taxon>
        <taxon>Actinomycetota</taxon>
        <taxon>Actinomycetes</taxon>
        <taxon>Kitasatosporales</taxon>
        <taxon>Streptomycetaceae</taxon>
        <taxon>Streptomyces</taxon>
    </lineage>
</organism>
<evidence type="ECO:0000256" key="2">
    <source>
        <dbReference type="ARBA" id="ARBA00023125"/>
    </source>
</evidence>
<evidence type="ECO:0000313" key="6">
    <source>
        <dbReference type="EMBL" id="NJQ03507.1"/>
    </source>
</evidence>
<dbReference type="Gene3D" id="1.20.120.530">
    <property type="entry name" value="GntR ligand-binding domain-like"/>
    <property type="match status" value="1"/>
</dbReference>
<evidence type="ECO:0000256" key="1">
    <source>
        <dbReference type="ARBA" id="ARBA00023015"/>
    </source>
</evidence>
<name>A0ABX1C6E4_9ACTN</name>
<comment type="caution">
    <text evidence="6">The sequence shown here is derived from an EMBL/GenBank/DDBJ whole genome shotgun (WGS) entry which is preliminary data.</text>
</comment>
<sequence length="265" mass="27921">MDRTDPHEPADGAGPFAALAADRDRLGRGGTAQRVADVLRDRIAEGTLPPGTRLSEEALGAVLGVSRNTLREAFRLLAHGRLVVHEVNRGVRVRVLGHDDVADIFTVRRALEGAGLRAAPRARPRQLRALVQAVAAGEAAARAGDWRAAGTADLRFHRALGGLAGSPRIDEYLSRILAELRPALLALPRPHRLHQPSPVRNRRLTDLLERGALQAAETELDGSLAESRQLLLDAMGSAGTPRAAGSAAASGIIGTPGTPGRGEAT</sequence>
<evidence type="ECO:0000256" key="3">
    <source>
        <dbReference type="ARBA" id="ARBA00023163"/>
    </source>
</evidence>
<feature type="compositionally biased region" description="Low complexity" evidence="4">
    <location>
        <begin position="242"/>
        <end position="258"/>
    </location>
</feature>
<dbReference type="Pfam" id="PF00392">
    <property type="entry name" value="GntR"/>
    <property type="match status" value="1"/>
</dbReference>
<feature type="region of interest" description="Disordered" evidence="4">
    <location>
        <begin position="242"/>
        <end position="265"/>
    </location>
</feature>
<dbReference type="PROSITE" id="PS50949">
    <property type="entry name" value="HTH_GNTR"/>
    <property type="match status" value="1"/>
</dbReference>
<accession>A0ABX1C6E4</accession>
<dbReference type="SUPFAM" id="SSF46785">
    <property type="entry name" value="Winged helix' DNA-binding domain"/>
    <property type="match status" value="1"/>
</dbReference>
<dbReference type="PANTHER" id="PTHR43537">
    <property type="entry name" value="TRANSCRIPTIONAL REGULATOR, GNTR FAMILY"/>
    <property type="match status" value="1"/>
</dbReference>
<dbReference type="Pfam" id="PF07729">
    <property type="entry name" value="FCD"/>
    <property type="match status" value="1"/>
</dbReference>
<keyword evidence="7" id="KW-1185">Reference proteome</keyword>
<feature type="domain" description="HTH gntR-type" evidence="5">
    <location>
        <begin position="29"/>
        <end position="96"/>
    </location>
</feature>
<dbReference type="SUPFAM" id="SSF48008">
    <property type="entry name" value="GntR ligand-binding domain-like"/>
    <property type="match status" value="1"/>
</dbReference>
<keyword evidence="3" id="KW-0804">Transcription</keyword>
<dbReference type="InterPro" id="IPR008920">
    <property type="entry name" value="TF_FadR/GntR_C"/>
</dbReference>
<dbReference type="EMBL" id="JAATEN010000025">
    <property type="protein sequence ID" value="NJQ03507.1"/>
    <property type="molecule type" value="Genomic_DNA"/>
</dbReference>
<keyword evidence="1" id="KW-0805">Transcription regulation</keyword>
<keyword evidence="2" id="KW-0238">DNA-binding</keyword>
<evidence type="ECO:0000259" key="5">
    <source>
        <dbReference type="PROSITE" id="PS50949"/>
    </source>
</evidence>
<dbReference type="SMART" id="SM00345">
    <property type="entry name" value="HTH_GNTR"/>
    <property type="match status" value="1"/>
</dbReference>
<dbReference type="PANTHER" id="PTHR43537:SF45">
    <property type="entry name" value="GNTR FAMILY REGULATORY PROTEIN"/>
    <property type="match status" value="1"/>
</dbReference>
<dbReference type="Gene3D" id="1.10.10.10">
    <property type="entry name" value="Winged helix-like DNA-binding domain superfamily/Winged helix DNA-binding domain"/>
    <property type="match status" value="1"/>
</dbReference>
<protein>
    <submittedName>
        <fullName evidence="6">GntR family transcriptional regulator</fullName>
    </submittedName>
</protein>